<sequence>MKTLPVNGFDMAYLDIGQGKPLLCIHGSLNDFRAWMPVLKPLSSGRRLIAPSLRHYFPDTCSGTDGTFTMAQHVEDVIAFIEALDVGPVDLVGHSRGGHLAFRLSLKRPDLVDRLVLAEPGGALDETLMPTDGPDLGAGAGTRAHVAQSAEKIAAGDLEGGLRAFIEGINGPGAWDRLPAADRQMREDNATTLLAQVNEGRLPFSRAEAEALTPPTLFVGGADTPGMLPVVLRALAAHVPGAKTVIIPEAGHSMFRQQPRAFGDAVLAFLAETPSSMRGNLQ</sequence>
<dbReference type="PANTHER" id="PTHR43798:SF31">
    <property type="entry name" value="AB HYDROLASE SUPERFAMILY PROTEIN YCLE"/>
    <property type="match status" value="1"/>
</dbReference>
<dbReference type="PANTHER" id="PTHR43798">
    <property type="entry name" value="MONOACYLGLYCEROL LIPASE"/>
    <property type="match status" value="1"/>
</dbReference>
<dbReference type="GO" id="GO:0016020">
    <property type="term" value="C:membrane"/>
    <property type="evidence" value="ECO:0007669"/>
    <property type="project" value="TreeGrafter"/>
</dbReference>
<proteinExistence type="predicted"/>
<dbReference type="GO" id="GO:0016787">
    <property type="term" value="F:hydrolase activity"/>
    <property type="evidence" value="ECO:0007669"/>
    <property type="project" value="UniProtKB-KW"/>
</dbReference>
<gene>
    <name evidence="3" type="ORF">SAMN05660686_04116</name>
</gene>
<evidence type="ECO:0000313" key="4">
    <source>
        <dbReference type="Proteomes" id="UP000198615"/>
    </source>
</evidence>
<dbReference type="Pfam" id="PF00561">
    <property type="entry name" value="Abhydrolase_1"/>
    <property type="match status" value="1"/>
</dbReference>
<accession>A0A8G2EXV8</accession>
<dbReference type="AlphaFoldDB" id="A0A8G2EXV8"/>
<dbReference type="Proteomes" id="UP000198615">
    <property type="component" value="Unassembled WGS sequence"/>
</dbReference>
<dbReference type="InterPro" id="IPR050266">
    <property type="entry name" value="AB_hydrolase_sf"/>
</dbReference>
<feature type="domain" description="AB hydrolase-1" evidence="2">
    <location>
        <begin position="20"/>
        <end position="255"/>
    </location>
</feature>
<comment type="caution">
    <text evidence="3">The sequence shown here is derived from an EMBL/GenBank/DDBJ whole genome shotgun (WGS) entry which is preliminary data.</text>
</comment>
<dbReference type="InterPro" id="IPR000073">
    <property type="entry name" value="AB_hydrolase_1"/>
</dbReference>
<keyword evidence="1" id="KW-0378">Hydrolase</keyword>
<dbReference type="SUPFAM" id="SSF53474">
    <property type="entry name" value="alpha/beta-Hydrolases"/>
    <property type="match status" value="1"/>
</dbReference>
<dbReference type="RefSeq" id="WP_028794439.1">
    <property type="nucleotide sequence ID" value="NZ_FNBW01000015.1"/>
</dbReference>
<dbReference type="InterPro" id="IPR029058">
    <property type="entry name" value="AB_hydrolase_fold"/>
</dbReference>
<name>A0A8G2EXV8_9PROT</name>
<reference evidence="3 4" key="1">
    <citation type="submission" date="2016-10" db="EMBL/GenBank/DDBJ databases">
        <authorList>
            <person name="Varghese N."/>
            <person name="Submissions S."/>
        </authorList>
    </citation>
    <scope>NUCLEOTIDE SEQUENCE [LARGE SCALE GENOMIC DNA]</scope>
    <source>
        <strain evidence="3 4">DSM 18839</strain>
    </source>
</reference>
<evidence type="ECO:0000256" key="1">
    <source>
        <dbReference type="ARBA" id="ARBA00022801"/>
    </source>
</evidence>
<dbReference type="EMBL" id="FNBW01000015">
    <property type="protein sequence ID" value="SDG35134.1"/>
    <property type="molecule type" value="Genomic_DNA"/>
</dbReference>
<organism evidence="3 4">
    <name type="scientific">Thalassobaculum litoreum DSM 18839</name>
    <dbReference type="NCBI Taxonomy" id="1123362"/>
    <lineage>
        <taxon>Bacteria</taxon>
        <taxon>Pseudomonadati</taxon>
        <taxon>Pseudomonadota</taxon>
        <taxon>Alphaproteobacteria</taxon>
        <taxon>Rhodospirillales</taxon>
        <taxon>Thalassobaculaceae</taxon>
        <taxon>Thalassobaculum</taxon>
    </lineage>
</organism>
<dbReference type="Gene3D" id="3.40.50.1820">
    <property type="entry name" value="alpha/beta hydrolase"/>
    <property type="match status" value="1"/>
</dbReference>
<evidence type="ECO:0000259" key="2">
    <source>
        <dbReference type="Pfam" id="PF00561"/>
    </source>
</evidence>
<keyword evidence="4" id="KW-1185">Reference proteome</keyword>
<protein>
    <submittedName>
        <fullName evidence="3">Pimeloyl-ACP methyl ester carboxylesterase</fullName>
    </submittedName>
</protein>
<dbReference type="OrthoDB" id="9808398at2"/>
<evidence type="ECO:0000313" key="3">
    <source>
        <dbReference type="EMBL" id="SDG35134.1"/>
    </source>
</evidence>